<keyword evidence="9" id="KW-1185">Reference proteome</keyword>
<dbReference type="GO" id="GO:0009279">
    <property type="term" value="C:cell outer membrane"/>
    <property type="evidence" value="ECO:0007669"/>
    <property type="project" value="UniProtKB-SubCell"/>
</dbReference>
<protein>
    <submittedName>
        <fullName evidence="8">TolC family protein</fullName>
    </submittedName>
</protein>
<comment type="subcellular location">
    <subcellularLocation>
        <location evidence="1">Cell outer membrane</location>
    </subcellularLocation>
</comment>
<organism evidence="8 9">
    <name type="scientific">Alteromonas aestuariivivens</name>
    <dbReference type="NCBI Taxonomy" id="1938339"/>
    <lineage>
        <taxon>Bacteria</taxon>
        <taxon>Pseudomonadati</taxon>
        <taxon>Pseudomonadota</taxon>
        <taxon>Gammaproteobacteria</taxon>
        <taxon>Alteromonadales</taxon>
        <taxon>Alteromonadaceae</taxon>
        <taxon>Alteromonas/Salinimonas group</taxon>
        <taxon>Alteromonas</taxon>
    </lineage>
</organism>
<evidence type="ECO:0000256" key="4">
    <source>
        <dbReference type="ARBA" id="ARBA00023136"/>
    </source>
</evidence>
<keyword evidence="4" id="KW-0472">Membrane</keyword>
<evidence type="ECO:0000256" key="1">
    <source>
        <dbReference type="ARBA" id="ARBA00004442"/>
    </source>
</evidence>
<evidence type="ECO:0000313" key="8">
    <source>
        <dbReference type="EMBL" id="RDV25577.1"/>
    </source>
</evidence>
<accession>A0A3D8M7R6</accession>
<dbReference type="Proteomes" id="UP000256561">
    <property type="component" value="Unassembled WGS sequence"/>
</dbReference>
<feature type="coiled-coil region" evidence="6">
    <location>
        <begin position="342"/>
        <end position="380"/>
    </location>
</feature>
<evidence type="ECO:0000256" key="3">
    <source>
        <dbReference type="ARBA" id="ARBA00022692"/>
    </source>
</evidence>
<dbReference type="AlphaFoldDB" id="A0A3D8M7R6"/>
<evidence type="ECO:0000256" key="2">
    <source>
        <dbReference type="ARBA" id="ARBA00022452"/>
    </source>
</evidence>
<dbReference type="GO" id="GO:0015562">
    <property type="term" value="F:efflux transmembrane transporter activity"/>
    <property type="evidence" value="ECO:0007669"/>
    <property type="project" value="InterPro"/>
</dbReference>
<feature type="signal peptide" evidence="7">
    <location>
        <begin position="1"/>
        <end position="18"/>
    </location>
</feature>
<keyword evidence="5" id="KW-0998">Cell outer membrane</keyword>
<name>A0A3D8M7R6_9ALTE</name>
<gene>
    <name evidence="8" type="ORF">DXV75_09820</name>
</gene>
<keyword evidence="3" id="KW-0812">Transmembrane</keyword>
<dbReference type="Gene3D" id="1.20.1600.10">
    <property type="entry name" value="Outer membrane efflux proteins (OEP)"/>
    <property type="match status" value="1"/>
</dbReference>
<evidence type="ECO:0000256" key="7">
    <source>
        <dbReference type="SAM" id="SignalP"/>
    </source>
</evidence>
<dbReference type="PANTHER" id="PTHR30026">
    <property type="entry name" value="OUTER MEMBRANE PROTEIN TOLC"/>
    <property type="match status" value="1"/>
</dbReference>
<dbReference type="EMBL" id="QRHA01000006">
    <property type="protein sequence ID" value="RDV25577.1"/>
    <property type="molecule type" value="Genomic_DNA"/>
</dbReference>
<keyword evidence="2" id="KW-1134">Transmembrane beta strand</keyword>
<proteinExistence type="predicted"/>
<keyword evidence="6" id="KW-0175">Coiled coil</keyword>
<feature type="chain" id="PRO_5017817748" evidence="7">
    <location>
        <begin position="19"/>
        <end position="480"/>
    </location>
</feature>
<dbReference type="GO" id="GO:0015288">
    <property type="term" value="F:porin activity"/>
    <property type="evidence" value="ECO:0007669"/>
    <property type="project" value="TreeGrafter"/>
</dbReference>
<sequence>MKQSLLIFLLLLPFGSAAMSLAEYLSAVSQGHPELRAMAARGGQYEASLQKAEGAYDSTLIHKSAARLSGYYDGIYARQRYVQPIETFNAQFFTEYRISDQDFPVYEQENQTLSGGEASVGVRLSLLQNRDIDDNRFGIRQASVDTQKWRQQVRIAQSEFYFEAIQAYLNWAEAKNYQAAAQQLVETTRAQQNAIQQRVDSGDLADLALTEFATRLLERELSLLEAEGKVQTSLQKLSYFMGGWKGNFYQSQSSLFTEQSRGWQTLFALAEQTRKDINTHPAVATKLLELSVYQQKLRLADTKLLPKLDLEAAIAKDFGAGPAPLEQAETKIGLYFSLPLQRNQAKAEKSKVQLELQQLNAELDALKQAITTQLEEARVNLNYATRLFEMNHQQVSLNNRLLLQEQRQFELGASDFFMLNSREVDAFKAKLKSIRAEFNIYRQQLRILKIQASLDHEFVVSTAATQTWGNEVIIQRTPQL</sequence>
<comment type="caution">
    <text evidence="8">The sequence shown here is derived from an EMBL/GenBank/DDBJ whole genome shotgun (WGS) entry which is preliminary data.</text>
</comment>
<dbReference type="GO" id="GO:1990281">
    <property type="term" value="C:efflux pump complex"/>
    <property type="evidence" value="ECO:0007669"/>
    <property type="project" value="TreeGrafter"/>
</dbReference>
<dbReference type="SUPFAM" id="SSF56954">
    <property type="entry name" value="Outer membrane efflux proteins (OEP)"/>
    <property type="match status" value="1"/>
</dbReference>
<dbReference type="InterPro" id="IPR051906">
    <property type="entry name" value="TolC-like"/>
</dbReference>
<dbReference type="OrthoDB" id="581172at2"/>
<evidence type="ECO:0000256" key="6">
    <source>
        <dbReference type="SAM" id="Coils"/>
    </source>
</evidence>
<evidence type="ECO:0000313" key="9">
    <source>
        <dbReference type="Proteomes" id="UP000256561"/>
    </source>
</evidence>
<reference evidence="9" key="1">
    <citation type="submission" date="2018-08" db="EMBL/GenBank/DDBJ databases">
        <authorList>
            <person name="Zhang J."/>
            <person name="Du Z.-J."/>
        </authorList>
    </citation>
    <scope>NUCLEOTIDE SEQUENCE [LARGE SCALE GENOMIC DNA]</scope>
    <source>
        <strain evidence="9">KCTC 52655</strain>
    </source>
</reference>
<keyword evidence="7" id="KW-0732">Signal</keyword>
<evidence type="ECO:0000256" key="5">
    <source>
        <dbReference type="ARBA" id="ARBA00023237"/>
    </source>
</evidence>
<dbReference type="PANTHER" id="PTHR30026:SF20">
    <property type="entry name" value="OUTER MEMBRANE PROTEIN TOLC"/>
    <property type="match status" value="1"/>
</dbReference>